<evidence type="ECO:0000313" key="3">
    <source>
        <dbReference type="Proteomes" id="UP001516400"/>
    </source>
</evidence>
<evidence type="ECO:0000313" key="2">
    <source>
        <dbReference type="EMBL" id="KAL3280502.1"/>
    </source>
</evidence>
<feature type="compositionally biased region" description="Basic and acidic residues" evidence="1">
    <location>
        <begin position="76"/>
        <end position="95"/>
    </location>
</feature>
<reference evidence="2 3" key="1">
    <citation type="journal article" date="2021" name="BMC Biol.">
        <title>Horizontally acquired antibacterial genes associated with adaptive radiation of ladybird beetles.</title>
        <authorList>
            <person name="Li H.S."/>
            <person name="Tang X.F."/>
            <person name="Huang Y.H."/>
            <person name="Xu Z.Y."/>
            <person name="Chen M.L."/>
            <person name="Du X.Y."/>
            <person name="Qiu B.Y."/>
            <person name="Chen P.T."/>
            <person name="Zhang W."/>
            <person name="Slipinski A."/>
            <person name="Escalona H.E."/>
            <person name="Waterhouse R.M."/>
            <person name="Zwick A."/>
            <person name="Pang H."/>
        </authorList>
    </citation>
    <scope>NUCLEOTIDE SEQUENCE [LARGE SCALE GENOMIC DNA]</scope>
    <source>
        <strain evidence="2">SYSU2018</strain>
    </source>
</reference>
<dbReference type="EMBL" id="JABFTP020000133">
    <property type="protein sequence ID" value="KAL3280502.1"/>
    <property type="molecule type" value="Genomic_DNA"/>
</dbReference>
<gene>
    <name evidence="2" type="ORF">HHI36_024222</name>
</gene>
<feature type="region of interest" description="Disordered" evidence="1">
    <location>
        <begin position="1"/>
        <end position="49"/>
    </location>
</feature>
<sequence>MNEDSDNTDNSNEVVNEKPYISLRKKICPTRPSKEQQQKKKKIEEDSDNFNEEMMKWKNKLNQHKMKRVKRKLFDDDTMDDSKRSKMEDKNDKINKPKRKESCLLMYQ</sequence>
<protein>
    <submittedName>
        <fullName evidence="2">Uncharacterized protein</fullName>
    </submittedName>
</protein>
<evidence type="ECO:0000256" key="1">
    <source>
        <dbReference type="SAM" id="MobiDB-lite"/>
    </source>
</evidence>
<feature type="compositionally biased region" description="Basic and acidic residues" evidence="1">
    <location>
        <begin position="32"/>
        <end position="44"/>
    </location>
</feature>
<feature type="region of interest" description="Disordered" evidence="1">
    <location>
        <begin position="76"/>
        <end position="108"/>
    </location>
</feature>
<keyword evidence="3" id="KW-1185">Reference proteome</keyword>
<comment type="caution">
    <text evidence="2">The sequence shown here is derived from an EMBL/GenBank/DDBJ whole genome shotgun (WGS) entry which is preliminary data.</text>
</comment>
<organism evidence="2 3">
    <name type="scientific">Cryptolaemus montrouzieri</name>
    <dbReference type="NCBI Taxonomy" id="559131"/>
    <lineage>
        <taxon>Eukaryota</taxon>
        <taxon>Metazoa</taxon>
        <taxon>Ecdysozoa</taxon>
        <taxon>Arthropoda</taxon>
        <taxon>Hexapoda</taxon>
        <taxon>Insecta</taxon>
        <taxon>Pterygota</taxon>
        <taxon>Neoptera</taxon>
        <taxon>Endopterygota</taxon>
        <taxon>Coleoptera</taxon>
        <taxon>Polyphaga</taxon>
        <taxon>Cucujiformia</taxon>
        <taxon>Coccinelloidea</taxon>
        <taxon>Coccinellidae</taxon>
        <taxon>Scymninae</taxon>
        <taxon>Scymnini</taxon>
        <taxon>Cryptolaemus</taxon>
    </lineage>
</organism>
<dbReference type="AlphaFoldDB" id="A0ABD2NPS0"/>
<dbReference type="Proteomes" id="UP001516400">
    <property type="component" value="Unassembled WGS sequence"/>
</dbReference>
<accession>A0ABD2NPS0</accession>
<name>A0ABD2NPS0_9CUCU</name>
<proteinExistence type="predicted"/>